<name>A0A076YLQ0_9CAUD</name>
<evidence type="ECO:0000313" key="1">
    <source>
        <dbReference type="EMBL" id="AIK68855.1"/>
    </source>
</evidence>
<proteinExistence type="predicted"/>
<dbReference type="Proteomes" id="UP000230449">
    <property type="component" value="Segment"/>
</dbReference>
<reference evidence="1 2" key="1">
    <citation type="submission" date="2014-06" db="EMBL/GenBank/DDBJ databases">
        <authorList>
            <person name="Pfaffle P.K."/>
            <person name="Tobiason D.M."/>
            <person name="Arnold K."/>
            <person name="Ash A."/>
            <person name="Austin Q."/>
            <person name="Brahm K."/>
            <person name="Carberry B."/>
            <person name="Grant J."/>
            <person name="Leckie K."/>
            <person name="Meder A."/>
            <person name="Newsom A."/>
            <person name="Reinecke M."/>
            <person name="Rognrud K."/>
            <person name="Serrano M.G."/>
            <person name="Buck G."/>
            <person name="Lee V."/>
            <person name="Wang Y."/>
            <person name="Carvalho R."/>
            <person name="Voegtly L."/>
            <person name="Shi R."/>
            <person name="Duckworth R."/>
            <person name="Johnson A."/>
            <person name="Loviza R."/>
            <person name="Walstead R."/>
            <person name="Shah Z."/>
            <person name="Kiflezghi M."/>
            <person name="Wade K."/>
            <person name="Anders K.R."/>
            <person name="Braun M.A."/>
            <person name="Delesalle V.A."/>
            <person name="Hughes L.E."/>
            <person name="Ware V.C."/>
            <person name="Bradley K.W."/>
            <person name="Barker L.P."/>
            <person name="Asai D.J."/>
            <person name="Bowman C.A."/>
            <person name="Russell D.A."/>
            <person name="Pope W.H."/>
            <person name="Jacobs-Sera D."/>
            <person name="Hendrix R.W."/>
            <person name="Hatfull G.F."/>
        </authorList>
    </citation>
    <scope>NUCLEOTIDE SEQUENCE [LARGE SCALE GENOMIC DNA]</scope>
</reference>
<gene>
    <name evidence="1" type="ORF">PBI_LIZLEMON_81</name>
</gene>
<sequence length="70" mass="7473">MSGQDQPRYPDVEVALVGQDGNVFAIIGRVTRALRKAGHGEACNEFTDAMFASASYDDALATVQQWVAVG</sequence>
<protein>
    <submittedName>
        <fullName evidence="1">Uncharacterized protein</fullName>
    </submittedName>
</protein>
<dbReference type="EMBL" id="KM101117">
    <property type="protein sequence ID" value="AIK68855.1"/>
    <property type="molecule type" value="Genomic_DNA"/>
</dbReference>
<organism evidence="1 2">
    <name type="scientific">Mycobacterium phage LizLemon</name>
    <dbReference type="NCBI Taxonomy" id="1527533"/>
    <lineage>
        <taxon>Viruses</taxon>
        <taxon>Duplodnaviria</taxon>
        <taxon>Heunggongvirae</taxon>
        <taxon>Uroviricota</taxon>
        <taxon>Caudoviricetes</taxon>
        <taxon>Bclasvirinae</taxon>
        <taxon>Rosebushvirus</taxon>
        <taxon>Rosebushvirus rosebush</taxon>
    </lineage>
</organism>
<evidence type="ECO:0000313" key="2">
    <source>
        <dbReference type="Proteomes" id="UP000230449"/>
    </source>
</evidence>
<accession>A0A076YLQ0</accession>